<name>A0A9P5CCB5_9HYPO</name>
<dbReference type="Proteomes" id="UP000801864">
    <property type="component" value="Unassembled WGS sequence"/>
</dbReference>
<sequence length="80" mass="9116">MVVKTMLSAREFWALKFYPSSSFMGEFYKLEEKTQLALGASVFSTLEGNELMIGANGETIYPSKVDFAVSDQPIRERRNR</sequence>
<reference evidence="1 2" key="1">
    <citation type="submission" date="2018-06" db="EMBL/GenBank/DDBJ databases">
        <title>Genome analysis of cellulolytic fungus Trichoderma lentiforme CFAM-422.</title>
        <authorList>
            <person name="Steindorff A.S."/>
            <person name="Formighieri E.F."/>
            <person name="Midorikawa G.E.O."/>
            <person name="Tamietti M.S."/>
            <person name="Ramos E.Z."/>
            <person name="Silva A.S."/>
            <person name="Bon E.P.S."/>
            <person name="Mendes T.D."/>
            <person name="Damaso M.C.T."/>
            <person name="Favaro L.C.L."/>
        </authorList>
    </citation>
    <scope>NUCLEOTIDE SEQUENCE [LARGE SCALE GENOMIC DNA]</scope>
    <source>
        <strain evidence="1 2">CFAM-422</strain>
    </source>
</reference>
<comment type="caution">
    <text evidence="1">The sequence shown here is derived from an EMBL/GenBank/DDBJ whole genome shotgun (WGS) entry which is preliminary data.</text>
</comment>
<dbReference type="EMBL" id="QLNT01000008">
    <property type="protein sequence ID" value="KAF3072436.1"/>
    <property type="molecule type" value="Genomic_DNA"/>
</dbReference>
<evidence type="ECO:0000313" key="1">
    <source>
        <dbReference type="EMBL" id="KAF3072436.1"/>
    </source>
</evidence>
<keyword evidence="2" id="KW-1185">Reference proteome</keyword>
<protein>
    <submittedName>
        <fullName evidence="1">Uncharacterized protein</fullName>
    </submittedName>
</protein>
<dbReference type="AlphaFoldDB" id="A0A9P5CCB5"/>
<gene>
    <name evidence="1" type="ORF">CFAM422_005157</name>
</gene>
<accession>A0A9P5CCB5</accession>
<proteinExistence type="predicted"/>
<organism evidence="1 2">
    <name type="scientific">Trichoderma lentiforme</name>
    <dbReference type="NCBI Taxonomy" id="1567552"/>
    <lineage>
        <taxon>Eukaryota</taxon>
        <taxon>Fungi</taxon>
        <taxon>Dikarya</taxon>
        <taxon>Ascomycota</taxon>
        <taxon>Pezizomycotina</taxon>
        <taxon>Sordariomycetes</taxon>
        <taxon>Hypocreomycetidae</taxon>
        <taxon>Hypocreales</taxon>
        <taxon>Hypocreaceae</taxon>
        <taxon>Trichoderma</taxon>
    </lineage>
</organism>
<evidence type="ECO:0000313" key="2">
    <source>
        <dbReference type="Proteomes" id="UP000801864"/>
    </source>
</evidence>